<reference evidence="6 7" key="1">
    <citation type="submission" date="2014-06" db="EMBL/GenBank/DDBJ databases">
        <title>Evolutionary Origins and Diversification of the Mycorrhizal Mutualists.</title>
        <authorList>
            <consortium name="DOE Joint Genome Institute"/>
            <consortium name="Mycorrhizal Genomics Consortium"/>
            <person name="Kohler A."/>
            <person name="Kuo A."/>
            <person name="Nagy L.G."/>
            <person name="Floudas D."/>
            <person name="Copeland A."/>
            <person name="Barry K.W."/>
            <person name="Cichocki N."/>
            <person name="Veneault-Fourrey C."/>
            <person name="LaButti K."/>
            <person name="Lindquist E.A."/>
            <person name="Lipzen A."/>
            <person name="Lundell T."/>
            <person name="Morin E."/>
            <person name="Murat C."/>
            <person name="Riley R."/>
            <person name="Ohm R."/>
            <person name="Sun H."/>
            <person name="Tunlid A."/>
            <person name="Henrissat B."/>
            <person name="Grigoriev I.V."/>
            <person name="Hibbett D.S."/>
            <person name="Martin F."/>
        </authorList>
    </citation>
    <scope>NUCLEOTIDE SEQUENCE [LARGE SCALE GENOMIC DNA]</scope>
    <source>
        <strain evidence="6 7">SS14</strain>
    </source>
</reference>
<gene>
    <name evidence="6" type="ORF">M422DRAFT_29744</name>
</gene>
<dbReference type="Proteomes" id="UP000054279">
    <property type="component" value="Unassembled WGS sequence"/>
</dbReference>
<evidence type="ECO:0000313" key="7">
    <source>
        <dbReference type="Proteomes" id="UP000054279"/>
    </source>
</evidence>
<evidence type="ECO:0000256" key="3">
    <source>
        <dbReference type="ARBA" id="ARBA00022833"/>
    </source>
</evidence>
<dbReference type="Gene3D" id="6.10.140.2220">
    <property type="match status" value="1"/>
</dbReference>
<keyword evidence="7" id="KW-1185">Reference proteome</keyword>
<dbReference type="InterPro" id="IPR002893">
    <property type="entry name" value="Znf_MYND"/>
</dbReference>
<dbReference type="InterPro" id="IPR036770">
    <property type="entry name" value="Ankyrin_rpt-contain_sf"/>
</dbReference>
<evidence type="ECO:0000256" key="1">
    <source>
        <dbReference type="ARBA" id="ARBA00022723"/>
    </source>
</evidence>
<evidence type="ECO:0000256" key="4">
    <source>
        <dbReference type="PROSITE-ProRule" id="PRU00134"/>
    </source>
</evidence>
<keyword evidence="2 4" id="KW-0863">Zinc-finger</keyword>
<feature type="domain" description="MYND-type" evidence="5">
    <location>
        <begin position="222"/>
        <end position="266"/>
    </location>
</feature>
<keyword evidence="3" id="KW-0862">Zinc</keyword>
<protein>
    <recommendedName>
        <fullName evidence="5">MYND-type domain-containing protein</fullName>
    </recommendedName>
</protein>
<dbReference type="HOGENOM" id="CLU_880136_0_0_1"/>
<dbReference type="AlphaFoldDB" id="A0A0C9VF32"/>
<feature type="non-terminal residue" evidence="6">
    <location>
        <position position="1"/>
    </location>
</feature>
<evidence type="ECO:0000313" key="6">
    <source>
        <dbReference type="EMBL" id="KIJ45629.1"/>
    </source>
</evidence>
<organism evidence="6 7">
    <name type="scientific">Sphaerobolus stellatus (strain SS14)</name>
    <dbReference type="NCBI Taxonomy" id="990650"/>
    <lineage>
        <taxon>Eukaryota</taxon>
        <taxon>Fungi</taxon>
        <taxon>Dikarya</taxon>
        <taxon>Basidiomycota</taxon>
        <taxon>Agaricomycotina</taxon>
        <taxon>Agaricomycetes</taxon>
        <taxon>Phallomycetidae</taxon>
        <taxon>Geastrales</taxon>
        <taxon>Sphaerobolaceae</taxon>
        <taxon>Sphaerobolus</taxon>
    </lineage>
</organism>
<proteinExistence type="predicted"/>
<evidence type="ECO:0000256" key="2">
    <source>
        <dbReference type="ARBA" id="ARBA00022771"/>
    </source>
</evidence>
<name>A0A0C9VF32_SPHS4</name>
<dbReference type="PROSITE" id="PS50865">
    <property type="entry name" value="ZF_MYND_2"/>
    <property type="match status" value="1"/>
</dbReference>
<sequence>TEPLSGAESQTLRTFFTSNYMDPNKDLDSYGWMLFTGDLAGVKADFERRKANVPHNVAVNQIFALRWGSTQTPVFNCLLLSTLIQPGGRQKVLDVARWLIAIGVPVDGKDLSGTTAFAHSISTKPAFDIEYAKILLDAGADINHRNRYGSTCAHEFCMVWTPLPDAVARAKTALGFFLSNGGDPNIADNDGITVMRLLRAPWMSGLKEAAEIAERKRKQNGCWFCGSIPSDRHAVELLRCSRCKKARYCSPPKGCQRSDWPNHKQG</sequence>
<dbReference type="OrthoDB" id="432970at2759"/>
<dbReference type="GO" id="GO:0008270">
    <property type="term" value="F:zinc ion binding"/>
    <property type="evidence" value="ECO:0007669"/>
    <property type="project" value="UniProtKB-KW"/>
</dbReference>
<evidence type="ECO:0000259" key="5">
    <source>
        <dbReference type="PROSITE" id="PS50865"/>
    </source>
</evidence>
<dbReference type="EMBL" id="KN837111">
    <property type="protein sequence ID" value="KIJ45629.1"/>
    <property type="molecule type" value="Genomic_DNA"/>
</dbReference>
<dbReference type="Gene3D" id="1.25.40.20">
    <property type="entry name" value="Ankyrin repeat-containing domain"/>
    <property type="match status" value="1"/>
</dbReference>
<dbReference type="Pfam" id="PF01753">
    <property type="entry name" value="zf-MYND"/>
    <property type="match status" value="1"/>
</dbReference>
<dbReference type="SUPFAM" id="SSF48403">
    <property type="entry name" value="Ankyrin repeat"/>
    <property type="match status" value="1"/>
</dbReference>
<keyword evidence="1" id="KW-0479">Metal-binding</keyword>
<accession>A0A0C9VF32</accession>
<dbReference type="SUPFAM" id="SSF144232">
    <property type="entry name" value="HIT/MYND zinc finger-like"/>
    <property type="match status" value="1"/>
</dbReference>